<reference evidence="3" key="1">
    <citation type="submission" date="2011-07" db="EMBL/GenBank/DDBJ databases">
        <authorList>
            <consortium name="Caenorhabditis brenneri Sequencing and Analysis Consortium"/>
            <person name="Wilson R.K."/>
        </authorList>
    </citation>
    <scope>NUCLEOTIDE SEQUENCE [LARGE SCALE GENOMIC DNA]</scope>
    <source>
        <strain evidence="3">PB2801</strain>
    </source>
</reference>
<accession>G0NZI7</accession>
<protein>
    <recommendedName>
        <fullName evidence="4">TIL domain-containing protein</fullName>
    </recommendedName>
</protein>
<evidence type="ECO:0000256" key="1">
    <source>
        <dbReference type="SAM" id="SignalP"/>
    </source>
</evidence>
<sequence>MNLLILSLLFAVVFSRVIYPEDVDDSSRECTVPCFPDEICENGRCVEMDMFADFTSDCPYKCPRGMKCRNGKCPVIINRHQFNRRSFRAGCAAPCGPGTTCMMGNCVQDAG</sequence>
<feature type="signal peptide" evidence="1">
    <location>
        <begin position="1"/>
        <end position="15"/>
    </location>
</feature>
<dbReference type="EMBL" id="GL379990">
    <property type="protein sequence ID" value="EGT41220.1"/>
    <property type="molecule type" value="Genomic_DNA"/>
</dbReference>
<evidence type="ECO:0000313" key="3">
    <source>
        <dbReference type="Proteomes" id="UP000008068"/>
    </source>
</evidence>
<evidence type="ECO:0000313" key="2">
    <source>
        <dbReference type="EMBL" id="EGT41220.1"/>
    </source>
</evidence>
<gene>
    <name evidence="2" type="ORF">CAEBREN_13041</name>
</gene>
<organism evidence="3">
    <name type="scientific">Caenorhabditis brenneri</name>
    <name type="common">Nematode worm</name>
    <dbReference type="NCBI Taxonomy" id="135651"/>
    <lineage>
        <taxon>Eukaryota</taxon>
        <taxon>Metazoa</taxon>
        <taxon>Ecdysozoa</taxon>
        <taxon>Nematoda</taxon>
        <taxon>Chromadorea</taxon>
        <taxon>Rhabditida</taxon>
        <taxon>Rhabditina</taxon>
        <taxon>Rhabditomorpha</taxon>
        <taxon>Rhabditoidea</taxon>
        <taxon>Rhabditidae</taxon>
        <taxon>Peloderinae</taxon>
        <taxon>Caenorhabditis</taxon>
    </lineage>
</organism>
<dbReference type="STRING" id="135651.G0NZI7"/>
<name>G0NZI7_CAEBE</name>
<keyword evidence="3" id="KW-1185">Reference proteome</keyword>
<keyword evidence="1" id="KW-0732">Signal</keyword>
<dbReference type="InParanoid" id="G0NZI7"/>
<dbReference type="AlphaFoldDB" id="G0NZI7"/>
<dbReference type="HOGENOM" id="CLU_2160603_0_0_1"/>
<evidence type="ECO:0008006" key="4">
    <source>
        <dbReference type="Google" id="ProtNLM"/>
    </source>
</evidence>
<dbReference type="Proteomes" id="UP000008068">
    <property type="component" value="Unassembled WGS sequence"/>
</dbReference>
<feature type="chain" id="PRO_5012022753" description="TIL domain-containing protein" evidence="1">
    <location>
        <begin position="16"/>
        <end position="111"/>
    </location>
</feature>
<proteinExistence type="predicted"/>